<accession>A0A8B8ZG61</accession>
<reference evidence="3" key="1">
    <citation type="journal article" date="2019" name="Nat. Commun.">
        <title>Genome-wide association mapping of date palm fruit traits.</title>
        <authorList>
            <person name="Hazzouri K.M."/>
            <person name="Gros-Balthazard M."/>
            <person name="Flowers J.M."/>
            <person name="Copetti D."/>
            <person name="Lemansour A."/>
            <person name="Lebrun M."/>
            <person name="Masmoudi K."/>
            <person name="Ferrand S."/>
            <person name="Dhar M.I."/>
            <person name="Fresquez Z.A."/>
            <person name="Rosas U."/>
            <person name="Zhang J."/>
            <person name="Talag J."/>
            <person name="Lee S."/>
            <person name="Kudrna D."/>
            <person name="Powell R.F."/>
            <person name="Leitch I.J."/>
            <person name="Krueger R.R."/>
            <person name="Wing R.A."/>
            <person name="Amiri K.M.A."/>
            <person name="Purugganan M.D."/>
        </authorList>
    </citation>
    <scope>NUCLEOTIDE SEQUENCE [LARGE SCALE GENOMIC DNA]</scope>
    <source>
        <strain evidence="3">cv. Khalas</strain>
    </source>
</reference>
<dbReference type="InterPro" id="IPR011009">
    <property type="entry name" value="Kinase-like_dom_sf"/>
</dbReference>
<evidence type="ECO:0000313" key="3">
    <source>
        <dbReference type="Proteomes" id="UP000228380"/>
    </source>
</evidence>
<dbReference type="PROSITE" id="PS50011">
    <property type="entry name" value="PROTEIN_KINASE_DOM"/>
    <property type="match status" value="1"/>
</dbReference>
<evidence type="ECO:0000256" key="1">
    <source>
        <dbReference type="SAM" id="MobiDB-lite"/>
    </source>
</evidence>
<dbReference type="AlphaFoldDB" id="A0A8B8ZG61"/>
<sequence length="131" mass="14479">MVVEIPAEYEIGPEIGRGGSASCIDASRRRPARRLPSSPSRRPSSLTLLTASASSGRPRVPRLPHATQVHAVYEDEAWLHAVELCPGLDLFDRISRRVAHRGIKPDNVLYDERGHLKLVDLGSAECFEDGW</sequence>
<keyword evidence="3" id="KW-1185">Reference proteome</keyword>
<proteinExistence type="predicted"/>
<dbReference type="KEGG" id="pda:120104203"/>
<evidence type="ECO:0000313" key="4">
    <source>
        <dbReference type="RefSeq" id="XP_038970804.1"/>
    </source>
</evidence>
<feature type="region of interest" description="Disordered" evidence="1">
    <location>
        <begin position="20"/>
        <end position="46"/>
    </location>
</feature>
<name>A0A8B8ZG61_PHODC</name>
<dbReference type="SUPFAM" id="SSF56112">
    <property type="entry name" value="Protein kinase-like (PK-like)"/>
    <property type="match status" value="1"/>
</dbReference>
<dbReference type="InterPro" id="IPR000719">
    <property type="entry name" value="Prot_kinase_dom"/>
</dbReference>
<protein>
    <submittedName>
        <fullName evidence="4">Calcium-dependent protein kinase 8-like</fullName>
    </submittedName>
</protein>
<dbReference type="Gene3D" id="1.10.510.10">
    <property type="entry name" value="Transferase(Phosphotransferase) domain 1"/>
    <property type="match status" value="1"/>
</dbReference>
<dbReference type="RefSeq" id="XP_038970804.1">
    <property type="nucleotide sequence ID" value="XM_039114876.1"/>
</dbReference>
<dbReference type="OrthoDB" id="40902at2759"/>
<dbReference type="Proteomes" id="UP000228380">
    <property type="component" value="Chromosome 1"/>
</dbReference>
<feature type="compositionally biased region" description="Low complexity" evidence="1">
    <location>
        <begin position="34"/>
        <end position="46"/>
    </location>
</feature>
<dbReference type="GO" id="GO:0004672">
    <property type="term" value="F:protein kinase activity"/>
    <property type="evidence" value="ECO:0007669"/>
    <property type="project" value="InterPro"/>
</dbReference>
<dbReference type="GeneID" id="120104203"/>
<evidence type="ECO:0000259" key="2">
    <source>
        <dbReference type="PROSITE" id="PS50011"/>
    </source>
</evidence>
<reference evidence="4" key="2">
    <citation type="submission" date="2025-08" db="UniProtKB">
        <authorList>
            <consortium name="RefSeq"/>
        </authorList>
    </citation>
    <scope>IDENTIFICATION</scope>
    <source>
        <tissue evidence="4">Young leaves</tissue>
    </source>
</reference>
<gene>
    <name evidence="4" type="primary">LOC120104203</name>
</gene>
<organism evidence="3 4">
    <name type="scientific">Phoenix dactylifera</name>
    <name type="common">Date palm</name>
    <dbReference type="NCBI Taxonomy" id="42345"/>
    <lineage>
        <taxon>Eukaryota</taxon>
        <taxon>Viridiplantae</taxon>
        <taxon>Streptophyta</taxon>
        <taxon>Embryophyta</taxon>
        <taxon>Tracheophyta</taxon>
        <taxon>Spermatophyta</taxon>
        <taxon>Magnoliopsida</taxon>
        <taxon>Liliopsida</taxon>
        <taxon>Arecaceae</taxon>
        <taxon>Coryphoideae</taxon>
        <taxon>Phoeniceae</taxon>
        <taxon>Phoenix</taxon>
    </lineage>
</organism>
<feature type="domain" description="Protein kinase" evidence="2">
    <location>
        <begin position="1"/>
        <end position="131"/>
    </location>
</feature>
<dbReference type="GO" id="GO:0005524">
    <property type="term" value="F:ATP binding"/>
    <property type="evidence" value="ECO:0007669"/>
    <property type="project" value="InterPro"/>
</dbReference>